<feature type="signal peptide" evidence="1">
    <location>
        <begin position="1"/>
        <end position="19"/>
    </location>
</feature>
<evidence type="ECO:0000313" key="2">
    <source>
        <dbReference type="EMBL" id="KAK4194926.1"/>
    </source>
</evidence>
<keyword evidence="3" id="KW-1185">Reference proteome</keyword>
<comment type="caution">
    <text evidence="2">The sequence shown here is derived from an EMBL/GenBank/DDBJ whole genome shotgun (WGS) entry which is preliminary data.</text>
</comment>
<dbReference type="EMBL" id="MU864033">
    <property type="protein sequence ID" value="KAK4194926.1"/>
    <property type="molecule type" value="Genomic_DNA"/>
</dbReference>
<sequence>MQLSNIFTFALAACGAVSAVPAPSPEAEAHAAAVEARAWPANGMTTSWGICHGSGRWGKRVDAITAINQFCAQHAKGQSLQVGYAYKLTGTYHTNGYKWDLEISRGTTNSQLLTLNECYTVMTLALDYCKGNNQDTRGGKGYVVSRGYDASIDPNDL</sequence>
<organism evidence="2 3">
    <name type="scientific">Triangularia verruculosa</name>
    <dbReference type="NCBI Taxonomy" id="2587418"/>
    <lineage>
        <taxon>Eukaryota</taxon>
        <taxon>Fungi</taxon>
        <taxon>Dikarya</taxon>
        <taxon>Ascomycota</taxon>
        <taxon>Pezizomycotina</taxon>
        <taxon>Sordariomycetes</taxon>
        <taxon>Sordariomycetidae</taxon>
        <taxon>Sordariales</taxon>
        <taxon>Podosporaceae</taxon>
        <taxon>Triangularia</taxon>
    </lineage>
</organism>
<evidence type="ECO:0000313" key="3">
    <source>
        <dbReference type="Proteomes" id="UP001303160"/>
    </source>
</evidence>
<proteinExistence type="predicted"/>
<dbReference type="Proteomes" id="UP001303160">
    <property type="component" value="Unassembled WGS sequence"/>
</dbReference>
<keyword evidence="1" id="KW-0732">Signal</keyword>
<protein>
    <submittedName>
        <fullName evidence="2">Uncharacterized protein</fullName>
    </submittedName>
</protein>
<dbReference type="AlphaFoldDB" id="A0AAN6X8H0"/>
<evidence type="ECO:0000256" key="1">
    <source>
        <dbReference type="SAM" id="SignalP"/>
    </source>
</evidence>
<feature type="chain" id="PRO_5042811674" evidence="1">
    <location>
        <begin position="20"/>
        <end position="157"/>
    </location>
</feature>
<reference evidence="2" key="1">
    <citation type="journal article" date="2023" name="Mol. Phylogenet. Evol.">
        <title>Genome-scale phylogeny and comparative genomics of the fungal order Sordariales.</title>
        <authorList>
            <person name="Hensen N."/>
            <person name="Bonometti L."/>
            <person name="Westerberg I."/>
            <person name="Brannstrom I.O."/>
            <person name="Guillou S."/>
            <person name="Cros-Aarteil S."/>
            <person name="Calhoun S."/>
            <person name="Haridas S."/>
            <person name="Kuo A."/>
            <person name="Mondo S."/>
            <person name="Pangilinan J."/>
            <person name="Riley R."/>
            <person name="LaButti K."/>
            <person name="Andreopoulos B."/>
            <person name="Lipzen A."/>
            <person name="Chen C."/>
            <person name="Yan M."/>
            <person name="Daum C."/>
            <person name="Ng V."/>
            <person name="Clum A."/>
            <person name="Steindorff A."/>
            <person name="Ohm R.A."/>
            <person name="Martin F."/>
            <person name="Silar P."/>
            <person name="Natvig D.O."/>
            <person name="Lalanne C."/>
            <person name="Gautier V."/>
            <person name="Ament-Velasquez S.L."/>
            <person name="Kruys A."/>
            <person name="Hutchinson M.I."/>
            <person name="Powell A.J."/>
            <person name="Barry K."/>
            <person name="Miller A.N."/>
            <person name="Grigoriev I.V."/>
            <person name="Debuchy R."/>
            <person name="Gladieux P."/>
            <person name="Hiltunen Thoren M."/>
            <person name="Johannesson H."/>
        </authorList>
    </citation>
    <scope>NUCLEOTIDE SEQUENCE</scope>
    <source>
        <strain evidence="2">CBS 315.58</strain>
    </source>
</reference>
<gene>
    <name evidence="2" type="ORF">QBC40DRAFT_259526</name>
</gene>
<name>A0AAN6X8H0_9PEZI</name>
<accession>A0AAN6X8H0</accession>
<reference evidence="2" key="2">
    <citation type="submission" date="2023-05" db="EMBL/GenBank/DDBJ databases">
        <authorList>
            <consortium name="Lawrence Berkeley National Laboratory"/>
            <person name="Steindorff A."/>
            <person name="Hensen N."/>
            <person name="Bonometti L."/>
            <person name="Westerberg I."/>
            <person name="Brannstrom I.O."/>
            <person name="Guillou S."/>
            <person name="Cros-Aarteil S."/>
            <person name="Calhoun S."/>
            <person name="Haridas S."/>
            <person name="Kuo A."/>
            <person name="Mondo S."/>
            <person name="Pangilinan J."/>
            <person name="Riley R."/>
            <person name="Labutti K."/>
            <person name="Andreopoulos B."/>
            <person name="Lipzen A."/>
            <person name="Chen C."/>
            <person name="Yanf M."/>
            <person name="Daum C."/>
            <person name="Ng V."/>
            <person name="Clum A."/>
            <person name="Ohm R."/>
            <person name="Martin F."/>
            <person name="Silar P."/>
            <person name="Natvig D."/>
            <person name="Lalanne C."/>
            <person name="Gautier V."/>
            <person name="Ament-Velasquez S.L."/>
            <person name="Kruys A."/>
            <person name="Hutchinson M.I."/>
            <person name="Powell A.J."/>
            <person name="Barry K."/>
            <person name="Miller A.N."/>
            <person name="Grigoriev I.V."/>
            <person name="Debuchy R."/>
            <person name="Gladieux P."/>
            <person name="Thoren M.H."/>
            <person name="Johannesson H."/>
        </authorList>
    </citation>
    <scope>NUCLEOTIDE SEQUENCE</scope>
    <source>
        <strain evidence="2">CBS 315.58</strain>
    </source>
</reference>